<dbReference type="STRING" id="1612202.SAMN05421734_10481"/>
<keyword evidence="4" id="KW-1185">Reference proteome</keyword>
<dbReference type="CDD" id="cd02223">
    <property type="entry name" value="cupin_Bh2720-like"/>
    <property type="match status" value="1"/>
</dbReference>
<dbReference type="Pfam" id="PF07883">
    <property type="entry name" value="Cupin_2"/>
    <property type="match status" value="1"/>
</dbReference>
<organism evidence="3 4">
    <name type="scientific">Pelagirhabdus alkalitolerans</name>
    <dbReference type="NCBI Taxonomy" id="1612202"/>
    <lineage>
        <taxon>Bacteria</taxon>
        <taxon>Bacillati</taxon>
        <taxon>Bacillota</taxon>
        <taxon>Bacilli</taxon>
        <taxon>Bacillales</taxon>
        <taxon>Bacillaceae</taxon>
        <taxon>Pelagirhabdus</taxon>
    </lineage>
</organism>
<feature type="domain" description="Cupin type-2" evidence="2">
    <location>
        <begin position="48"/>
        <end position="123"/>
    </location>
</feature>
<dbReference type="SUPFAM" id="SSF51182">
    <property type="entry name" value="RmlC-like cupins"/>
    <property type="match status" value="1"/>
</dbReference>
<sequence length="149" mass="17321">MYHSKCSNHVNRYDFGGEPYVTNIRQQTCQNPYFRRALWTGDHLQLTLMCIPVYGEVGLEVHNREDQFLRIESGQGWVEMGPSRSNMYYQCYVKSGDAIFVPAGYWHNLVNVGATPLALYSIYAPPHHEKGTLHRTKEEADHDHHNHHH</sequence>
<dbReference type="GO" id="GO:0016853">
    <property type="term" value="F:isomerase activity"/>
    <property type="evidence" value="ECO:0007669"/>
    <property type="project" value="UniProtKB-KW"/>
</dbReference>
<evidence type="ECO:0000256" key="1">
    <source>
        <dbReference type="SAM" id="MobiDB-lite"/>
    </source>
</evidence>
<proteinExistence type="predicted"/>
<reference evidence="4" key="1">
    <citation type="submission" date="2016-09" db="EMBL/GenBank/DDBJ databases">
        <authorList>
            <person name="Varghese N."/>
            <person name="Submissions S."/>
        </authorList>
    </citation>
    <scope>NUCLEOTIDE SEQUENCE [LARGE SCALE GENOMIC DNA]</scope>
    <source>
        <strain evidence="4">S5</strain>
    </source>
</reference>
<dbReference type="PANTHER" id="PTHR43346">
    <property type="entry name" value="LIGAND BINDING DOMAIN PROTEIN, PUTATIVE (AFU_ORTHOLOGUE AFUA_6G14370)-RELATED"/>
    <property type="match status" value="1"/>
</dbReference>
<dbReference type="RefSeq" id="WP_090794999.1">
    <property type="nucleotide sequence ID" value="NZ_FMYI01000004.1"/>
</dbReference>
<feature type="region of interest" description="Disordered" evidence="1">
    <location>
        <begin position="130"/>
        <end position="149"/>
    </location>
</feature>
<dbReference type="Proteomes" id="UP000242949">
    <property type="component" value="Unassembled WGS sequence"/>
</dbReference>
<dbReference type="Gene3D" id="2.60.120.10">
    <property type="entry name" value="Jelly Rolls"/>
    <property type="match status" value="1"/>
</dbReference>
<accession>A0A1G6IM78</accession>
<dbReference type="EMBL" id="FMYI01000004">
    <property type="protein sequence ID" value="SDC07608.1"/>
    <property type="molecule type" value="Genomic_DNA"/>
</dbReference>
<protein>
    <submittedName>
        <fullName evidence="3">Mannose-6-phosphate isomerase, cupin superfamily</fullName>
    </submittedName>
</protein>
<dbReference type="InterPro" id="IPR014710">
    <property type="entry name" value="RmlC-like_jellyroll"/>
</dbReference>
<dbReference type="PANTHER" id="PTHR43346:SF1">
    <property type="entry name" value="QUERCETIN 2,3-DIOXYGENASE-RELATED"/>
    <property type="match status" value="1"/>
</dbReference>
<evidence type="ECO:0000313" key="3">
    <source>
        <dbReference type="EMBL" id="SDC07608.1"/>
    </source>
</evidence>
<dbReference type="OrthoDB" id="3231985at2"/>
<evidence type="ECO:0000313" key="4">
    <source>
        <dbReference type="Proteomes" id="UP000242949"/>
    </source>
</evidence>
<dbReference type="AlphaFoldDB" id="A0A1G6IM78"/>
<keyword evidence="3" id="KW-0413">Isomerase</keyword>
<dbReference type="InterPro" id="IPR013096">
    <property type="entry name" value="Cupin_2"/>
</dbReference>
<name>A0A1G6IM78_9BACI</name>
<gene>
    <name evidence="3" type="ORF">SAMN05421734_10481</name>
</gene>
<dbReference type="InterPro" id="IPR052538">
    <property type="entry name" value="Flavonoid_dioxygenase-like"/>
</dbReference>
<evidence type="ECO:0000259" key="2">
    <source>
        <dbReference type="Pfam" id="PF07883"/>
    </source>
</evidence>
<dbReference type="InterPro" id="IPR011051">
    <property type="entry name" value="RmlC_Cupin_sf"/>
</dbReference>